<dbReference type="EMBL" id="CAJNOI010000031">
    <property type="protein sequence ID" value="CAF0882004.1"/>
    <property type="molecule type" value="Genomic_DNA"/>
</dbReference>
<dbReference type="InterPro" id="IPR023214">
    <property type="entry name" value="HAD_sf"/>
</dbReference>
<accession>A0A813YPV3</accession>
<sequence>MNILIPMGGIGHRFSKENYRFPKPLINIVGRPMLFWLLDNLDTKEDDIIYLGLLESLEKQFNLVQTIKMEYPNRKFESVVIDFETRGAVETLFIMLQFLNPDRLDCKTISLDCDTIYFQPILEKFRRLPIEINASFFFEDNGGKPVFSYLKLDENLTDEGYHSVTDVREKIMISTHANTGAYAFRSARILKQYCIQLLDEAVGSSGEYYTTNIIKLMLEDQERFVGIEVNINDFVCVGIPVQLIDFLKKLKTDQHSYPVRKMRFCFDLDNTLVSYPTKYGDYSTVQPKAQNIQLVRELHKAGHYIIIQTARRMRTHHGNVGAVIADIGRVTLETLAQFEIPYDEIFFGKPYAHIYIDDSAINALIDTAKEIGWVLDNTESDGEKDKKIKPFITSRDLHTIEQLDNLIIKTSSIDDLRGEIYFYENIPSNIKDLFPRLDRIETNKDAGVSSLVIEKINGITYSHLLTNSVLTQDRLQKLLLSLKRIHLSLPIESVESQTNIYLNYSPKILSRYNQYIDIYSNLDKHFQSSLIHSKELCDYLIKYFNDYETSKRGKYNSIIHGDPVFSNVLLTPQSDVIFLDMRGSLGTQLTLEGDLNYDLAKVYQSLTGYDFVLLNKVDYFSTDMVKKYMSELIETFQTFISKEYTNLTNFDELKMITAQLYFTLIPLYSDFQKQIQFYKIAVQLYNESISQQIDSIQSNDKHL</sequence>
<gene>
    <name evidence="1" type="ORF">BJG266_LOCUS9476</name>
    <name evidence="2" type="ORF">QVE165_LOCUS8592</name>
    <name evidence="3" type="ORF">QVE165_LOCUS8778</name>
</gene>
<dbReference type="EMBL" id="CAJNOM010000039">
    <property type="protein sequence ID" value="CAF0887836.1"/>
    <property type="molecule type" value="Genomic_DNA"/>
</dbReference>
<dbReference type="AlphaFoldDB" id="A0A813YPV3"/>
<dbReference type="InterPro" id="IPR011009">
    <property type="entry name" value="Kinase-like_dom_sf"/>
</dbReference>
<evidence type="ECO:0000313" key="4">
    <source>
        <dbReference type="Proteomes" id="UP000663832"/>
    </source>
</evidence>
<keyword evidence="4" id="KW-1185">Reference proteome</keyword>
<dbReference type="Gene3D" id="3.90.550.10">
    <property type="entry name" value="Spore Coat Polysaccharide Biosynthesis Protein SpsA, Chain A"/>
    <property type="match status" value="1"/>
</dbReference>
<organism evidence="3 4">
    <name type="scientific">Adineta steineri</name>
    <dbReference type="NCBI Taxonomy" id="433720"/>
    <lineage>
        <taxon>Eukaryota</taxon>
        <taxon>Metazoa</taxon>
        <taxon>Spiralia</taxon>
        <taxon>Gnathifera</taxon>
        <taxon>Rotifera</taxon>
        <taxon>Eurotatoria</taxon>
        <taxon>Bdelloidea</taxon>
        <taxon>Adinetida</taxon>
        <taxon>Adinetidae</taxon>
        <taxon>Adineta</taxon>
    </lineage>
</organism>
<evidence type="ECO:0000313" key="2">
    <source>
        <dbReference type="EMBL" id="CAF0884349.1"/>
    </source>
</evidence>
<protein>
    <recommendedName>
        <fullName evidence="5">Nucleotidyl transferase domain-containing protein</fullName>
    </recommendedName>
</protein>
<name>A0A813YPV3_9BILA</name>
<reference evidence="3" key="1">
    <citation type="submission" date="2021-02" db="EMBL/GenBank/DDBJ databases">
        <authorList>
            <person name="Nowell W R."/>
        </authorList>
    </citation>
    <scope>NUCLEOTIDE SEQUENCE</scope>
</reference>
<proteinExistence type="predicted"/>
<dbReference type="EMBL" id="CAJNOM010000038">
    <property type="protein sequence ID" value="CAF0884349.1"/>
    <property type="molecule type" value="Genomic_DNA"/>
</dbReference>
<evidence type="ECO:0000313" key="1">
    <source>
        <dbReference type="EMBL" id="CAF0882004.1"/>
    </source>
</evidence>
<dbReference type="Proteomes" id="UP000663877">
    <property type="component" value="Unassembled WGS sequence"/>
</dbReference>
<dbReference type="OrthoDB" id="10259470at2759"/>
<comment type="caution">
    <text evidence="3">The sequence shown here is derived from an EMBL/GenBank/DDBJ whole genome shotgun (WGS) entry which is preliminary data.</text>
</comment>
<dbReference type="Proteomes" id="UP000663832">
    <property type="component" value="Unassembled WGS sequence"/>
</dbReference>
<evidence type="ECO:0008006" key="5">
    <source>
        <dbReference type="Google" id="ProtNLM"/>
    </source>
</evidence>
<dbReference type="SUPFAM" id="SSF53448">
    <property type="entry name" value="Nucleotide-diphospho-sugar transferases"/>
    <property type="match status" value="1"/>
</dbReference>
<dbReference type="InterPro" id="IPR029044">
    <property type="entry name" value="Nucleotide-diphossugar_trans"/>
</dbReference>
<dbReference type="InterPro" id="IPR036412">
    <property type="entry name" value="HAD-like_sf"/>
</dbReference>
<evidence type="ECO:0000313" key="3">
    <source>
        <dbReference type="EMBL" id="CAF0887836.1"/>
    </source>
</evidence>
<dbReference type="SUPFAM" id="SSF56784">
    <property type="entry name" value="HAD-like"/>
    <property type="match status" value="1"/>
</dbReference>
<dbReference type="SUPFAM" id="SSF56112">
    <property type="entry name" value="Protein kinase-like (PK-like)"/>
    <property type="match status" value="1"/>
</dbReference>
<dbReference type="Gene3D" id="3.40.50.1000">
    <property type="entry name" value="HAD superfamily/HAD-like"/>
    <property type="match status" value="1"/>
</dbReference>